<comment type="caution">
    <text evidence="1">The sequence shown here is derived from an EMBL/GenBank/DDBJ whole genome shotgun (WGS) entry which is preliminary data.</text>
</comment>
<reference evidence="1 2" key="1">
    <citation type="journal article" date="2021" name="BMC Genomics">
        <title>Datura genome reveals duplications of psychoactive alkaloid biosynthetic genes and high mutation rate following tissue culture.</title>
        <authorList>
            <person name="Rajewski A."/>
            <person name="Carter-House D."/>
            <person name="Stajich J."/>
            <person name="Litt A."/>
        </authorList>
    </citation>
    <scope>NUCLEOTIDE SEQUENCE [LARGE SCALE GENOMIC DNA]</scope>
    <source>
        <strain evidence="1">AR-01</strain>
    </source>
</reference>
<evidence type="ECO:0000313" key="1">
    <source>
        <dbReference type="EMBL" id="MCD9642102.1"/>
    </source>
</evidence>
<gene>
    <name evidence="1" type="ORF">HAX54_028740</name>
</gene>
<protein>
    <submittedName>
        <fullName evidence="1">Uncharacterized protein</fullName>
    </submittedName>
</protein>
<evidence type="ECO:0000313" key="2">
    <source>
        <dbReference type="Proteomes" id="UP000823775"/>
    </source>
</evidence>
<dbReference type="Proteomes" id="UP000823775">
    <property type="component" value="Unassembled WGS sequence"/>
</dbReference>
<keyword evidence="2" id="KW-1185">Reference proteome</keyword>
<accession>A0ABS8V6T2</accession>
<name>A0ABS8V6T2_DATST</name>
<organism evidence="1 2">
    <name type="scientific">Datura stramonium</name>
    <name type="common">Jimsonweed</name>
    <name type="synonym">Common thornapple</name>
    <dbReference type="NCBI Taxonomy" id="4076"/>
    <lineage>
        <taxon>Eukaryota</taxon>
        <taxon>Viridiplantae</taxon>
        <taxon>Streptophyta</taxon>
        <taxon>Embryophyta</taxon>
        <taxon>Tracheophyta</taxon>
        <taxon>Spermatophyta</taxon>
        <taxon>Magnoliopsida</taxon>
        <taxon>eudicotyledons</taxon>
        <taxon>Gunneridae</taxon>
        <taxon>Pentapetalae</taxon>
        <taxon>asterids</taxon>
        <taxon>lamiids</taxon>
        <taxon>Solanales</taxon>
        <taxon>Solanaceae</taxon>
        <taxon>Solanoideae</taxon>
        <taxon>Datureae</taxon>
        <taxon>Datura</taxon>
    </lineage>
</organism>
<sequence length="135" mass="15222">MRELVAVLGIVTVKRGLVALPNTVGPRRSLKKPERAKQAYCHIEKGWPERRGAHGPPEQCWPRARDVASKLFWGDKVASKTLIFSGDPPNINFVNFGGIFFLTFYGKFSRHREDIFVATLKCHKTLLVMEVLGTT</sequence>
<proteinExistence type="predicted"/>
<dbReference type="EMBL" id="JACEIK010003537">
    <property type="protein sequence ID" value="MCD9642102.1"/>
    <property type="molecule type" value="Genomic_DNA"/>
</dbReference>